<dbReference type="InterPro" id="IPR004838">
    <property type="entry name" value="NHTrfase_class1_PyrdxlP-BS"/>
</dbReference>
<dbReference type="GO" id="GO:0030170">
    <property type="term" value="F:pyridoxal phosphate binding"/>
    <property type="evidence" value="ECO:0007669"/>
    <property type="project" value="InterPro"/>
</dbReference>
<keyword evidence="9" id="KW-1185">Reference proteome</keyword>
<dbReference type="SUPFAM" id="SSF53383">
    <property type="entry name" value="PLP-dependent transferases"/>
    <property type="match status" value="1"/>
</dbReference>
<dbReference type="AlphaFoldDB" id="A0A939H7M9"/>
<protein>
    <recommendedName>
        <fullName evidence="6">Aminotransferase</fullName>
        <ecNumber evidence="6">2.6.1.-</ecNumber>
    </recommendedName>
</protein>
<evidence type="ECO:0000256" key="5">
    <source>
        <dbReference type="ARBA" id="ARBA00022898"/>
    </source>
</evidence>
<dbReference type="InterPro" id="IPR050596">
    <property type="entry name" value="AspAT/PAT-like"/>
</dbReference>
<keyword evidence="5" id="KW-0663">Pyridoxal phosphate</keyword>
<evidence type="ECO:0000256" key="1">
    <source>
        <dbReference type="ARBA" id="ARBA00001933"/>
    </source>
</evidence>
<dbReference type="PANTHER" id="PTHR46383:SF3">
    <property type="entry name" value="ASPARTATE AMINOTRANSFERASE-RELATED"/>
    <property type="match status" value="1"/>
</dbReference>
<name>A0A939H7M9_9CLOT</name>
<evidence type="ECO:0000259" key="7">
    <source>
        <dbReference type="Pfam" id="PF00155"/>
    </source>
</evidence>
<evidence type="ECO:0000256" key="2">
    <source>
        <dbReference type="ARBA" id="ARBA00007441"/>
    </source>
</evidence>
<dbReference type="Gene3D" id="3.90.1150.10">
    <property type="entry name" value="Aspartate Aminotransferase, domain 1"/>
    <property type="match status" value="1"/>
</dbReference>
<accession>A0A939H7M9</accession>
<dbReference type="InterPro" id="IPR015424">
    <property type="entry name" value="PyrdxlP-dep_Trfase"/>
</dbReference>
<evidence type="ECO:0000313" key="8">
    <source>
        <dbReference type="EMBL" id="MBO1263508.1"/>
    </source>
</evidence>
<comment type="similarity">
    <text evidence="2 6">Belongs to the class-I pyridoxal-phosphate-dependent aminotransferase family.</text>
</comment>
<dbReference type="GO" id="GO:0008483">
    <property type="term" value="F:transaminase activity"/>
    <property type="evidence" value="ECO:0007669"/>
    <property type="project" value="UniProtKB-KW"/>
</dbReference>
<organism evidence="8 9">
    <name type="scientific">Proteiniclasticum aestuarii</name>
    <dbReference type="NCBI Taxonomy" id="2817862"/>
    <lineage>
        <taxon>Bacteria</taxon>
        <taxon>Bacillati</taxon>
        <taxon>Bacillota</taxon>
        <taxon>Clostridia</taxon>
        <taxon>Eubacteriales</taxon>
        <taxon>Clostridiaceae</taxon>
        <taxon>Proteiniclasticum</taxon>
    </lineage>
</organism>
<comment type="caution">
    <text evidence="8">The sequence shown here is derived from an EMBL/GenBank/DDBJ whole genome shotgun (WGS) entry which is preliminary data.</text>
</comment>
<evidence type="ECO:0000313" key="9">
    <source>
        <dbReference type="Proteomes" id="UP000664218"/>
    </source>
</evidence>
<dbReference type="PANTHER" id="PTHR46383">
    <property type="entry name" value="ASPARTATE AMINOTRANSFERASE"/>
    <property type="match status" value="1"/>
</dbReference>
<evidence type="ECO:0000256" key="6">
    <source>
        <dbReference type="RuleBase" id="RU000481"/>
    </source>
</evidence>
<feature type="domain" description="Aminotransferase class I/classII large" evidence="7">
    <location>
        <begin position="32"/>
        <end position="341"/>
    </location>
</feature>
<dbReference type="NCBIfam" id="NF005744">
    <property type="entry name" value="PRK07568.1"/>
    <property type="match status" value="1"/>
</dbReference>
<dbReference type="Pfam" id="PF00155">
    <property type="entry name" value="Aminotran_1_2"/>
    <property type="match status" value="1"/>
</dbReference>
<evidence type="ECO:0000256" key="4">
    <source>
        <dbReference type="ARBA" id="ARBA00022679"/>
    </source>
</evidence>
<dbReference type="CDD" id="cd00609">
    <property type="entry name" value="AAT_like"/>
    <property type="match status" value="1"/>
</dbReference>
<keyword evidence="3 6" id="KW-0032">Aminotransferase</keyword>
<reference evidence="8" key="1">
    <citation type="submission" date="2021-03" db="EMBL/GenBank/DDBJ databases">
        <title>Proteiniclasticum marinus sp. nov., isolated from tidal flat sediment.</title>
        <authorList>
            <person name="Namirimu T."/>
            <person name="Yang J.-A."/>
            <person name="Yang S.-H."/>
            <person name="Kim Y.-J."/>
            <person name="Kwon K.K."/>
        </authorList>
    </citation>
    <scope>NUCLEOTIDE SEQUENCE</scope>
    <source>
        <strain evidence="8">SCR006</strain>
    </source>
</reference>
<dbReference type="EC" id="2.6.1.-" evidence="6"/>
<keyword evidence="4 6" id="KW-0808">Transferase</keyword>
<dbReference type="InterPro" id="IPR015422">
    <property type="entry name" value="PyrdxlP-dep_Trfase_small"/>
</dbReference>
<dbReference type="InterPro" id="IPR004839">
    <property type="entry name" value="Aminotransferase_I/II_large"/>
</dbReference>
<comment type="cofactor">
    <cofactor evidence="1 6">
        <name>pyridoxal 5'-phosphate</name>
        <dbReference type="ChEBI" id="CHEBI:597326"/>
    </cofactor>
</comment>
<dbReference type="Gene3D" id="3.40.640.10">
    <property type="entry name" value="Type I PLP-dependent aspartate aminotransferase-like (Major domain)"/>
    <property type="match status" value="1"/>
</dbReference>
<evidence type="ECO:0000256" key="3">
    <source>
        <dbReference type="ARBA" id="ARBA00022576"/>
    </source>
</evidence>
<proteinExistence type="inferred from homology"/>
<dbReference type="RefSeq" id="WP_207598028.1">
    <property type="nucleotide sequence ID" value="NZ_JAFNJU010000001.1"/>
</dbReference>
<dbReference type="PROSITE" id="PS00105">
    <property type="entry name" value="AA_TRANSFER_CLASS_1"/>
    <property type="match status" value="1"/>
</dbReference>
<dbReference type="InterPro" id="IPR015421">
    <property type="entry name" value="PyrdxlP-dep_Trfase_major"/>
</dbReference>
<dbReference type="EMBL" id="JAFNJU010000001">
    <property type="protein sequence ID" value="MBO1263508.1"/>
    <property type="molecule type" value="Genomic_DNA"/>
</dbReference>
<gene>
    <name evidence="8" type="ORF">J3A84_00445</name>
</gene>
<sequence length="398" mass="45142">MKLSNRINNMKFSPIRKLSPYAEDARSKGLRVLGLNIGQPDIETPPQFFDALGSYDSKVLKYSESRGETVLIDSFIKYYKDFDVEFNRKDMIITNGGSEGLHFALYATCNPDDEVIVPEPFYTNYSSFTDIAGCKVKPLTTYGEDGFHLPGKEKFEEIITEKTRAILISNPSNPTGAVYTREEIEMLAQLCLEHDLFLISDEVYREFVYDGEKAYSPLKIEEIQQHVILIDSISKRYSACGARIGLIASKNEEIINSVMKMAQARLCVPTLEQIAAASLYATPQSYFDEVKEEYQARRDVLFEGVSAIEGVQVKKPAGAFYMMIRLPIKSAENFCKWMLTDFSYKDTTLMMAPAEGFYFTEGLGVNEVRLSYCINIEDLKLGVEILELGLKEYKKTQE</sequence>
<dbReference type="GO" id="GO:0006520">
    <property type="term" value="P:amino acid metabolic process"/>
    <property type="evidence" value="ECO:0007669"/>
    <property type="project" value="InterPro"/>
</dbReference>
<dbReference type="Proteomes" id="UP000664218">
    <property type="component" value="Unassembled WGS sequence"/>
</dbReference>